<dbReference type="Pfam" id="PF11218">
    <property type="entry name" value="DUF3011"/>
    <property type="match status" value="1"/>
</dbReference>
<proteinExistence type="predicted"/>
<name>A0A1N6W5Z0_9GAMM</name>
<evidence type="ECO:0008006" key="4">
    <source>
        <dbReference type="Google" id="ProtNLM"/>
    </source>
</evidence>
<dbReference type="Proteomes" id="UP000241788">
    <property type="component" value="Unassembled WGS sequence"/>
</dbReference>
<dbReference type="RefSeq" id="WP_076587703.1">
    <property type="nucleotide sequence ID" value="NZ_FTLW01000004.1"/>
</dbReference>
<dbReference type="AlphaFoldDB" id="A0A1N6W5Z0"/>
<accession>A0A1N6W5Z0</accession>
<gene>
    <name evidence="2" type="ORF">SAMN05421546_1975</name>
</gene>
<dbReference type="InterPro" id="IPR021381">
    <property type="entry name" value="DUF3011"/>
</dbReference>
<dbReference type="EMBL" id="FTLW01000004">
    <property type="protein sequence ID" value="SIQ85559.1"/>
    <property type="molecule type" value="Genomic_DNA"/>
</dbReference>
<organism evidence="2 3">
    <name type="scientific">Solilutibacter tolerans</name>
    <dbReference type="NCBI Taxonomy" id="1604334"/>
    <lineage>
        <taxon>Bacteria</taxon>
        <taxon>Pseudomonadati</taxon>
        <taxon>Pseudomonadota</taxon>
        <taxon>Gammaproteobacteria</taxon>
        <taxon>Lysobacterales</taxon>
        <taxon>Lysobacteraceae</taxon>
        <taxon>Solilutibacter</taxon>
    </lineage>
</organism>
<feature type="chain" id="PRO_5012568668" description="DUF3011 domain-containing protein" evidence="1">
    <location>
        <begin position="26"/>
        <end position="262"/>
    </location>
</feature>
<feature type="signal peptide" evidence="1">
    <location>
        <begin position="1"/>
        <end position="25"/>
    </location>
</feature>
<evidence type="ECO:0000313" key="2">
    <source>
        <dbReference type="EMBL" id="SIQ85559.1"/>
    </source>
</evidence>
<sequence length="262" mass="29040">MNPLRPFAFVATAVVLWALPGASQAQWQGGYAPGTRFTCDSNDGRYRECRVDVRQGVQLVRQTSRSQCIEGQSWGVNRNGVWVDRGCRAEFAVGAAGYGNSGYGYGNNNDYYRNGVVVCESPRGRHNRCPIDTRYGVIMVRQLSDTRCREGHNWGAERGEIWVDHGCRAEFAPGSGRYGNSYGNRYPQNGYGQGGYGNAGNGQVFSCASNDGRQNYCRTNVYRGVELLRQTSRSACVQGQTWGFDRGGVWVSNGCRGEFRAW</sequence>
<evidence type="ECO:0000256" key="1">
    <source>
        <dbReference type="SAM" id="SignalP"/>
    </source>
</evidence>
<reference evidence="3" key="1">
    <citation type="submission" date="2017-01" db="EMBL/GenBank/DDBJ databases">
        <authorList>
            <person name="Varghese N."/>
            <person name="Submissions S."/>
        </authorList>
    </citation>
    <scope>NUCLEOTIDE SEQUENCE [LARGE SCALE GENOMIC DNA]</scope>
    <source>
        <strain evidence="3">UM1</strain>
    </source>
</reference>
<keyword evidence="1" id="KW-0732">Signal</keyword>
<dbReference type="OrthoDB" id="6052310at2"/>
<dbReference type="STRING" id="1604334.SAMN05421546_1975"/>
<evidence type="ECO:0000313" key="3">
    <source>
        <dbReference type="Proteomes" id="UP000241788"/>
    </source>
</evidence>
<keyword evidence="3" id="KW-1185">Reference proteome</keyword>
<protein>
    <recommendedName>
        <fullName evidence="4">DUF3011 domain-containing protein</fullName>
    </recommendedName>
</protein>